<dbReference type="OrthoDB" id="7863443at2"/>
<evidence type="ECO:0000313" key="4">
    <source>
        <dbReference type="EMBL" id="CUK27073.1"/>
    </source>
</evidence>
<dbReference type="EMBL" id="CYUE01000021">
    <property type="protein sequence ID" value="CUK27073.1"/>
    <property type="molecule type" value="Genomic_DNA"/>
</dbReference>
<keyword evidence="1" id="KW-0175">Coiled coil</keyword>
<feature type="compositionally biased region" description="Basic and acidic residues" evidence="2">
    <location>
        <begin position="247"/>
        <end position="261"/>
    </location>
</feature>
<proteinExistence type="predicted"/>
<gene>
    <name evidence="4" type="ORF">TA5114_02894</name>
</gene>
<name>A0A0P1IU85_9RHOB</name>
<evidence type="ECO:0000256" key="2">
    <source>
        <dbReference type="SAM" id="MobiDB-lite"/>
    </source>
</evidence>
<keyword evidence="3" id="KW-0812">Transmembrane</keyword>
<feature type="coiled-coil region" evidence="1">
    <location>
        <begin position="191"/>
        <end position="225"/>
    </location>
</feature>
<feature type="transmembrane region" description="Helical" evidence="3">
    <location>
        <begin position="62"/>
        <end position="83"/>
    </location>
</feature>
<keyword evidence="3" id="KW-1133">Transmembrane helix</keyword>
<accession>A0A0P1IU85</accession>
<dbReference type="STRING" id="1715691.TA5113_03108"/>
<feature type="region of interest" description="Disordered" evidence="2">
    <location>
        <begin position="247"/>
        <end position="267"/>
    </location>
</feature>
<evidence type="ECO:0000256" key="1">
    <source>
        <dbReference type="SAM" id="Coils"/>
    </source>
</evidence>
<evidence type="ECO:0008006" key="6">
    <source>
        <dbReference type="Google" id="ProtNLM"/>
    </source>
</evidence>
<dbReference type="RefSeq" id="WP_058316812.1">
    <property type="nucleotide sequence ID" value="NZ_CYTO01000024.1"/>
</dbReference>
<sequence>MVNGFNSFALSVVRGLQSLALVCLVAAALAMGLWTSLSAFGVWPWLVADISLGDTALTNAGLYIQIGLTAVTIGLCVFLPANARIMKLEQSHRKFSVDMEDIVRAYQISHQSDRKGIFALSKEFDSVRERLLHLREHPDLGDLEPEILDIAAQMSFQSRDLAQIYSKEKVDRAYQFLTHRQEEADKMADRLAAARQTCDELRRWLEDVEAEERIAAQQITRLESDLMELLPSIGYELDGDPNVVKLETMKSSDNGKDADKNRPKRLS</sequence>
<keyword evidence="5" id="KW-1185">Reference proteome</keyword>
<reference evidence="5" key="1">
    <citation type="submission" date="2015-09" db="EMBL/GenBank/DDBJ databases">
        <authorList>
            <person name="Rodrigo-Torres Lidia"/>
            <person name="Arahal R.David."/>
        </authorList>
    </citation>
    <scope>NUCLEOTIDE SEQUENCE [LARGE SCALE GENOMIC DNA]</scope>
    <source>
        <strain evidence="5">CECT 5114</strain>
    </source>
</reference>
<organism evidence="4 5">
    <name type="scientific">Cognatishimia activa</name>
    <dbReference type="NCBI Taxonomy" id="1715691"/>
    <lineage>
        <taxon>Bacteria</taxon>
        <taxon>Pseudomonadati</taxon>
        <taxon>Pseudomonadota</taxon>
        <taxon>Alphaproteobacteria</taxon>
        <taxon>Rhodobacterales</taxon>
        <taxon>Paracoccaceae</taxon>
        <taxon>Cognatishimia</taxon>
    </lineage>
</organism>
<dbReference type="Proteomes" id="UP000051184">
    <property type="component" value="Unassembled WGS sequence"/>
</dbReference>
<keyword evidence="3" id="KW-0472">Membrane</keyword>
<protein>
    <recommendedName>
        <fullName evidence="6">DNA repair protein</fullName>
    </recommendedName>
</protein>
<dbReference type="AlphaFoldDB" id="A0A0P1IU85"/>
<evidence type="ECO:0000313" key="5">
    <source>
        <dbReference type="Proteomes" id="UP000051184"/>
    </source>
</evidence>
<evidence type="ECO:0000256" key="3">
    <source>
        <dbReference type="SAM" id="Phobius"/>
    </source>
</evidence>